<dbReference type="Proteomes" id="UP001458415">
    <property type="component" value="Unassembled WGS sequence"/>
</dbReference>
<evidence type="ECO:0000313" key="2">
    <source>
        <dbReference type="Proteomes" id="UP001458415"/>
    </source>
</evidence>
<dbReference type="PANTHER" id="PTHR38479:SF2">
    <property type="entry name" value="WINGED HELIX DNA-BINDING DOMAIN-CONTAINING PROTEIN"/>
    <property type="match status" value="1"/>
</dbReference>
<comment type="caution">
    <text evidence="1">The sequence shown here is derived from an EMBL/GenBank/DDBJ whole genome shotgun (WGS) entry which is preliminary data.</text>
</comment>
<evidence type="ECO:0000313" key="1">
    <source>
        <dbReference type="EMBL" id="MER6983364.1"/>
    </source>
</evidence>
<dbReference type="InterPro" id="IPR009351">
    <property type="entry name" value="AlkZ-like"/>
</dbReference>
<protein>
    <submittedName>
        <fullName evidence="1">Crosslink repair DNA glycosylase YcaQ family protein</fullName>
    </submittedName>
</protein>
<accession>A0ABV1WGZ6</accession>
<dbReference type="EMBL" id="JBEPCU010001348">
    <property type="protein sequence ID" value="MER6983364.1"/>
    <property type="molecule type" value="Genomic_DNA"/>
</dbReference>
<name>A0ABV1WGZ6_9ACTN</name>
<proteinExistence type="predicted"/>
<organism evidence="1 2">
    <name type="scientific">Streptomyces carpinensis</name>
    <dbReference type="NCBI Taxonomy" id="66369"/>
    <lineage>
        <taxon>Bacteria</taxon>
        <taxon>Bacillati</taxon>
        <taxon>Actinomycetota</taxon>
        <taxon>Actinomycetes</taxon>
        <taxon>Kitasatosporales</taxon>
        <taxon>Streptomycetaceae</taxon>
        <taxon>Streptomyces</taxon>
    </lineage>
</organism>
<reference evidence="1 2" key="1">
    <citation type="submission" date="2024-06" db="EMBL/GenBank/DDBJ databases">
        <title>The Natural Products Discovery Center: Release of the First 8490 Sequenced Strains for Exploring Actinobacteria Biosynthetic Diversity.</title>
        <authorList>
            <person name="Kalkreuter E."/>
            <person name="Kautsar S.A."/>
            <person name="Yang D."/>
            <person name="Bader C.D."/>
            <person name="Teijaro C.N."/>
            <person name="Fluegel L."/>
            <person name="Davis C.M."/>
            <person name="Simpson J.R."/>
            <person name="Lauterbach L."/>
            <person name="Steele A.D."/>
            <person name="Gui C."/>
            <person name="Meng S."/>
            <person name="Li G."/>
            <person name="Viehrig K."/>
            <person name="Ye F."/>
            <person name="Su P."/>
            <person name="Kiefer A.F."/>
            <person name="Nichols A."/>
            <person name="Cepeda A.J."/>
            <person name="Yan W."/>
            <person name="Fan B."/>
            <person name="Jiang Y."/>
            <person name="Adhikari A."/>
            <person name="Zheng C.-J."/>
            <person name="Schuster L."/>
            <person name="Cowan T.M."/>
            <person name="Smanski M.J."/>
            <person name="Chevrette M.G."/>
            <person name="De Carvalho L.P.S."/>
            <person name="Shen B."/>
        </authorList>
    </citation>
    <scope>NUCLEOTIDE SEQUENCE [LARGE SCALE GENOMIC DNA]</scope>
    <source>
        <strain evidence="1 2">NPDC000634</strain>
    </source>
</reference>
<dbReference type="PANTHER" id="PTHR38479">
    <property type="entry name" value="LMO0824 PROTEIN"/>
    <property type="match status" value="1"/>
</dbReference>
<sequence length="120" mass="13457">MSLTVRQLALATLDRLFLLERRRLDVAEAVRRVCALQAQTPASPYLALWNRVQDFAPEDLDAAFADRRIVKATLMRITLHAVHAEDYAPYRAAMLGSLRGARLYDRRFTATGLTPADADA</sequence>
<gene>
    <name evidence="1" type="ORF">ABT317_42020</name>
</gene>
<dbReference type="Pfam" id="PF06224">
    <property type="entry name" value="AlkZ-like"/>
    <property type="match status" value="1"/>
</dbReference>
<keyword evidence="2" id="KW-1185">Reference proteome</keyword>
<feature type="non-terminal residue" evidence="1">
    <location>
        <position position="120"/>
    </location>
</feature>